<dbReference type="PANTHER" id="PTHR24201">
    <property type="entry name" value="ANK_REP_REGION DOMAIN-CONTAINING PROTEIN"/>
    <property type="match status" value="1"/>
</dbReference>
<name>A0A9X0A5G8_9CNID</name>
<feature type="compositionally biased region" description="Low complexity" evidence="4">
    <location>
        <begin position="359"/>
        <end position="384"/>
    </location>
</feature>
<dbReference type="InterPro" id="IPR050776">
    <property type="entry name" value="Ank_Repeat/CDKN_Inhibitor"/>
</dbReference>
<dbReference type="PROSITE" id="PS50088">
    <property type="entry name" value="ANK_REPEAT"/>
    <property type="match status" value="7"/>
</dbReference>
<dbReference type="InterPro" id="IPR036770">
    <property type="entry name" value="Ankyrin_rpt-contain_sf"/>
</dbReference>
<dbReference type="AlphaFoldDB" id="A0A9X0A5G8"/>
<evidence type="ECO:0000256" key="3">
    <source>
        <dbReference type="PROSITE-ProRule" id="PRU00023"/>
    </source>
</evidence>
<dbReference type="Gene3D" id="1.25.40.20">
    <property type="entry name" value="Ankyrin repeat-containing domain"/>
    <property type="match status" value="5"/>
</dbReference>
<keyword evidence="1" id="KW-0677">Repeat</keyword>
<feature type="repeat" description="ANK" evidence="3">
    <location>
        <begin position="170"/>
        <end position="190"/>
    </location>
</feature>
<evidence type="ECO:0000256" key="4">
    <source>
        <dbReference type="SAM" id="MobiDB-lite"/>
    </source>
</evidence>
<feature type="repeat" description="ANK" evidence="3">
    <location>
        <begin position="203"/>
        <end position="227"/>
    </location>
</feature>
<protein>
    <submittedName>
        <fullName evidence="5">Uncharacterized protein</fullName>
    </submittedName>
</protein>
<organism evidence="5 6">
    <name type="scientific">Desmophyllum pertusum</name>
    <dbReference type="NCBI Taxonomy" id="174260"/>
    <lineage>
        <taxon>Eukaryota</taxon>
        <taxon>Metazoa</taxon>
        <taxon>Cnidaria</taxon>
        <taxon>Anthozoa</taxon>
        <taxon>Hexacorallia</taxon>
        <taxon>Scleractinia</taxon>
        <taxon>Caryophylliina</taxon>
        <taxon>Caryophylliidae</taxon>
        <taxon>Desmophyllum</taxon>
    </lineage>
</organism>
<feature type="repeat" description="ANK" evidence="3">
    <location>
        <begin position="67"/>
        <end position="92"/>
    </location>
</feature>
<keyword evidence="2 3" id="KW-0040">ANK repeat</keyword>
<dbReference type="OrthoDB" id="10261302at2759"/>
<accession>A0A9X0A5G8</accession>
<feature type="repeat" description="ANK" evidence="3">
    <location>
        <begin position="237"/>
        <end position="261"/>
    </location>
</feature>
<comment type="caution">
    <text evidence="5">The sequence shown here is derived from an EMBL/GenBank/DDBJ whole genome shotgun (WGS) entry which is preliminary data.</text>
</comment>
<evidence type="ECO:0000313" key="6">
    <source>
        <dbReference type="Proteomes" id="UP001163046"/>
    </source>
</evidence>
<dbReference type="EMBL" id="MU825398">
    <property type="protein sequence ID" value="KAJ7393395.1"/>
    <property type="molecule type" value="Genomic_DNA"/>
</dbReference>
<proteinExistence type="predicted"/>
<feature type="compositionally biased region" description="Basic and acidic residues" evidence="4">
    <location>
        <begin position="397"/>
        <end position="407"/>
    </location>
</feature>
<dbReference type="InterPro" id="IPR002110">
    <property type="entry name" value="Ankyrin_rpt"/>
</dbReference>
<dbReference type="Proteomes" id="UP001163046">
    <property type="component" value="Unassembled WGS sequence"/>
</dbReference>
<evidence type="ECO:0000256" key="2">
    <source>
        <dbReference type="ARBA" id="ARBA00023043"/>
    </source>
</evidence>
<dbReference type="SUPFAM" id="SSF48403">
    <property type="entry name" value="Ankyrin repeat"/>
    <property type="match status" value="1"/>
</dbReference>
<evidence type="ECO:0000313" key="5">
    <source>
        <dbReference type="EMBL" id="KAJ7393395.1"/>
    </source>
</evidence>
<sequence>MTDAERALIAAKDGDLQALRSLRRSAPLAADGFGATALHYASRTGRMDCVKWLVETVGISPKVHGRSGATPLHDAAAQGQLECVKYFLGNGAVDAETRDGSGHTALHLAARFGRFDTVKWLIERGNCNPRVKSRNYMTPVHFAASGGHLTCLELLVFKAGYSCVNDIATDGTTPLYLASQDGNLDCLKYLHSVDGKGDASARDGMLPIHGAAQNGHLDCVGYLIESGQASLNERDATGATPAHYAAAQGHVTVLKWLNAKGDISSADVLGGTPLHDAAEQGQFECIRYLVENVELDVQQKDKEGLSPLALADKNGHRKCTDYLKIATSKQAKAQKKQMETKNQHVGRDSNIKLSLATTATVQSSTTQPKTDFTSTTPTTKASSAMRETPQQISKHQSTSDKKREPARGKGISLPLLVNAQDSNEITELPLRNIKPVDSNVLCAQSTGKPLRERQLLPLPHLGRSFLRP</sequence>
<gene>
    <name evidence="5" type="ORF">OS493_006367</name>
</gene>
<dbReference type="SMART" id="SM00248">
    <property type="entry name" value="ANK"/>
    <property type="match status" value="9"/>
</dbReference>
<feature type="repeat" description="ANK" evidence="3">
    <location>
        <begin position="101"/>
        <end position="125"/>
    </location>
</feature>
<feature type="region of interest" description="Disordered" evidence="4">
    <location>
        <begin position="359"/>
        <end position="408"/>
    </location>
</feature>
<dbReference type="Pfam" id="PF12796">
    <property type="entry name" value="Ank_2"/>
    <property type="match status" value="4"/>
</dbReference>
<reference evidence="5" key="1">
    <citation type="submission" date="2023-01" db="EMBL/GenBank/DDBJ databases">
        <title>Genome assembly of the deep-sea coral Lophelia pertusa.</title>
        <authorList>
            <person name="Herrera S."/>
            <person name="Cordes E."/>
        </authorList>
    </citation>
    <scope>NUCLEOTIDE SEQUENCE</scope>
    <source>
        <strain evidence="5">USNM1676648</strain>
        <tissue evidence="5">Polyp</tissue>
    </source>
</reference>
<dbReference type="PROSITE" id="PS50297">
    <property type="entry name" value="ANK_REP_REGION"/>
    <property type="match status" value="7"/>
</dbReference>
<feature type="repeat" description="ANK" evidence="3">
    <location>
        <begin position="269"/>
        <end position="292"/>
    </location>
</feature>
<evidence type="ECO:0000256" key="1">
    <source>
        <dbReference type="ARBA" id="ARBA00022737"/>
    </source>
</evidence>
<keyword evidence="6" id="KW-1185">Reference proteome</keyword>
<dbReference type="PANTHER" id="PTHR24201:SF15">
    <property type="entry name" value="ANKYRIN REPEAT DOMAIN-CONTAINING PROTEIN 66"/>
    <property type="match status" value="1"/>
</dbReference>
<feature type="repeat" description="ANK" evidence="3">
    <location>
        <begin position="33"/>
        <end position="55"/>
    </location>
</feature>